<dbReference type="AlphaFoldDB" id="A0A6L2LUR2"/>
<protein>
    <submittedName>
        <fullName evidence="1">Uncharacterized protein</fullName>
    </submittedName>
</protein>
<sequence length="96" mass="11174">MLKGIDREDLVALWNMVKEKFSSAVPREDKEKALWVELTRLFEPKKDYPLSNVVMIMILSAKLQVEEDNKMARDLVMKIFMEANKPKSRSLDTSSK</sequence>
<proteinExistence type="predicted"/>
<reference evidence="1" key="1">
    <citation type="journal article" date="2019" name="Sci. Rep.">
        <title>Draft genome of Tanacetum cinerariifolium, the natural source of mosquito coil.</title>
        <authorList>
            <person name="Yamashiro T."/>
            <person name="Shiraishi A."/>
            <person name="Satake H."/>
            <person name="Nakayama K."/>
        </authorList>
    </citation>
    <scope>NUCLEOTIDE SEQUENCE</scope>
</reference>
<evidence type="ECO:0000313" key="1">
    <source>
        <dbReference type="EMBL" id="GEU65338.1"/>
    </source>
</evidence>
<name>A0A6L2LUR2_TANCI</name>
<accession>A0A6L2LUR2</accession>
<gene>
    <name evidence="1" type="ORF">Tci_037316</name>
</gene>
<comment type="caution">
    <text evidence="1">The sequence shown here is derived from an EMBL/GenBank/DDBJ whole genome shotgun (WGS) entry which is preliminary data.</text>
</comment>
<organism evidence="1">
    <name type="scientific">Tanacetum cinerariifolium</name>
    <name type="common">Dalmatian daisy</name>
    <name type="synonym">Chrysanthemum cinerariifolium</name>
    <dbReference type="NCBI Taxonomy" id="118510"/>
    <lineage>
        <taxon>Eukaryota</taxon>
        <taxon>Viridiplantae</taxon>
        <taxon>Streptophyta</taxon>
        <taxon>Embryophyta</taxon>
        <taxon>Tracheophyta</taxon>
        <taxon>Spermatophyta</taxon>
        <taxon>Magnoliopsida</taxon>
        <taxon>eudicotyledons</taxon>
        <taxon>Gunneridae</taxon>
        <taxon>Pentapetalae</taxon>
        <taxon>asterids</taxon>
        <taxon>campanulids</taxon>
        <taxon>Asterales</taxon>
        <taxon>Asteraceae</taxon>
        <taxon>Asteroideae</taxon>
        <taxon>Anthemideae</taxon>
        <taxon>Anthemidinae</taxon>
        <taxon>Tanacetum</taxon>
    </lineage>
</organism>
<dbReference type="EMBL" id="BKCJ010005181">
    <property type="protein sequence ID" value="GEU65338.1"/>
    <property type="molecule type" value="Genomic_DNA"/>
</dbReference>